<dbReference type="Pfam" id="PF07859">
    <property type="entry name" value="Abhydrolase_3"/>
    <property type="match status" value="1"/>
</dbReference>
<dbReference type="Gene3D" id="3.40.50.1820">
    <property type="entry name" value="alpha/beta hydrolase"/>
    <property type="match status" value="1"/>
</dbReference>
<dbReference type="InterPro" id="IPR050300">
    <property type="entry name" value="GDXG_lipolytic_enzyme"/>
</dbReference>
<dbReference type="AlphaFoldDB" id="A0AAV5RPX7"/>
<evidence type="ECO:0000259" key="2">
    <source>
        <dbReference type="Pfam" id="PF07859"/>
    </source>
</evidence>
<reference evidence="3 4" key="1">
    <citation type="journal article" date="2023" name="Elife">
        <title>Identification of key yeast species and microbe-microbe interactions impacting larval growth of Drosophila in the wild.</title>
        <authorList>
            <person name="Mure A."/>
            <person name="Sugiura Y."/>
            <person name="Maeda R."/>
            <person name="Honda K."/>
            <person name="Sakurai N."/>
            <person name="Takahashi Y."/>
            <person name="Watada M."/>
            <person name="Katoh T."/>
            <person name="Gotoh A."/>
            <person name="Gotoh Y."/>
            <person name="Taniguchi I."/>
            <person name="Nakamura K."/>
            <person name="Hayashi T."/>
            <person name="Katayama T."/>
            <person name="Uemura T."/>
            <person name="Hattori Y."/>
        </authorList>
    </citation>
    <scope>NUCLEOTIDE SEQUENCE [LARGE SCALE GENOMIC DNA]</scope>
    <source>
        <strain evidence="3 4">SB-73</strain>
    </source>
</reference>
<comment type="caution">
    <text evidence="3">The sequence shown here is derived from an EMBL/GenBank/DDBJ whole genome shotgun (WGS) entry which is preliminary data.</text>
</comment>
<evidence type="ECO:0000313" key="4">
    <source>
        <dbReference type="Proteomes" id="UP001362899"/>
    </source>
</evidence>
<sequence>MSARSDDNIHKWGPDERHRMWVDGVKGGTWFIFVHGGAWRDASKTHLTGKHLCETIEAKFPGMYSGFASLDYRLSPNSKHPDPVTDVTAAVNVVKWEFSPEKIVLAGHSCGAMLAAQAYDQLFHSSMPVTNFFGIDGIYDLQSLVKEYPDYEEFVSQEFGPRSEWPSPPDYKTLPNLTLIHSVKDTLLSLNQSKEVQKVTGCKLIELPNGDHDEIIEDMDISEYFKV</sequence>
<dbReference type="PANTHER" id="PTHR48081">
    <property type="entry name" value="AB HYDROLASE SUPERFAMILY PROTEIN C4A8.06C"/>
    <property type="match status" value="1"/>
</dbReference>
<dbReference type="EMBL" id="BTGC01000008">
    <property type="protein sequence ID" value="GMM52972.1"/>
    <property type="molecule type" value="Genomic_DNA"/>
</dbReference>
<organism evidence="3 4">
    <name type="scientific">Starmerella bacillaris</name>
    <name type="common">Yeast</name>
    <name type="synonym">Candida zemplinina</name>
    <dbReference type="NCBI Taxonomy" id="1247836"/>
    <lineage>
        <taxon>Eukaryota</taxon>
        <taxon>Fungi</taxon>
        <taxon>Dikarya</taxon>
        <taxon>Ascomycota</taxon>
        <taxon>Saccharomycotina</taxon>
        <taxon>Dipodascomycetes</taxon>
        <taxon>Dipodascales</taxon>
        <taxon>Trichomonascaceae</taxon>
        <taxon>Starmerella</taxon>
    </lineage>
</organism>
<dbReference type="PANTHER" id="PTHR48081:SF33">
    <property type="entry name" value="KYNURENINE FORMAMIDASE"/>
    <property type="match status" value="1"/>
</dbReference>
<protein>
    <submittedName>
        <fullName evidence="3">Arylformamidase</fullName>
    </submittedName>
</protein>
<dbReference type="GO" id="GO:0016787">
    <property type="term" value="F:hydrolase activity"/>
    <property type="evidence" value="ECO:0007669"/>
    <property type="project" value="UniProtKB-KW"/>
</dbReference>
<keyword evidence="1" id="KW-0378">Hydrolase</keyword>
<dbReference type="InterPro" id="IPR013094">
    <property type="entry name" value="AB_hydrolase_3"/>
</dbReference>
<evidence type="ECO:0000256" key="1">
    <source>
        <dbReference type="ARBA" id="ARBA00022801"/>
    </source>
</evidence>
<accession>A0AAV5RPX7</accession>
<keyword evidence="4" id="KW-1185">Reference proteome</keyword>
<proteinExistence type="predicted"/>
<dbReference type="InterPro" id="IPR029058">
    <property type="entry name" value="AB_hydrolase_fold"/>
</dbReference>
<name>A0AAV5RPX7_STABA</name>
<gene>
    <name evidence="3" type="ORF">DASB73_039350</name>
</gene>
<dbReference type="Proteomes" id="UP001362899">
    <property type="component" value="Unassembled WGS sequence"/>
</dbReference>
<feature type="domain" description="Alpha/beta hydrolase fold-3" evidence="2">
    <location>
        <begin position="32"/>
        <end position="121"/>
    </location>
</feature>
<evidence type="ECO:0000313" key="3">
    <source>
        <dbReference type="EMBL" id="GMM52972.1"/>
    </source>
</evidence>
<dbReference type="SUPFAM" id="SSF53474">
    <property type="entry name" value="alpha/beta-Hydrolases"/>
    <property type="match status" value="1"/>
</dbReference>